<evidence type="ECO:0000313" key="1">
    <source>
        <dbReference type="EMBL" id="TFD90815.1"/>
    </source>
</evidence>
<protein>
    <submittedName>
        <fullName evidence="1">Uncharacterized protein</fullName>
    </submittedName>
</protein>
<evidence type="ECO:0000313" key="2">
    <source>
        <dbReference type="Proteomes" id="UP000298468"/>
    </source>
</evidence>
<dbReference type="Proteomes" id="UP000298468">
    <property type="component" value="Unassembled WGS sequence"/>
</dbReference>
<proteinExistence type="predicted"/>
<organism evidence="1 2">
    <name type="scientific">Cryobacterium lactosi</name>
    <dbReference type="NCBI Taxonomy" id="1259202"/>
    <lineage>
        <taxon>Bacteria</taxon>
        <taxon>Bacillati</taxon>
        <taxon>Actinomycetota</taxon>
        <taxon>Actinomycetes</taxon>
        <taxon>Micrococcales</taxon>
        <taxon>Microbacteriaceae</taxon>
        <taxon>Cryobacterium</taxon>
    </lineage>
</organism>
<keyword evidence="2" id="KW-1185">Reference proteome</keyword>
<sequence length="171" mass="19581">MMHALNEPSHVIDFVASLLTLDWPVSEEEAVAFLKRLDCDVLVSHQAKERVVRVGRWRYPALNLWGTWTSDPVCGTRLRFFMTHPTPTEPTLMLRYHSLIDEISHRFGAPEVIDRNPISPHAQWCRDNLTLSVDAYTRLPRPPRIQLTIQPARIFISSRAVSTPPEFTLGA</sequence>
<dbReference type="RefSeq" id="WP_134640702.1">
    <property type="nucleotide sequence ID" value="NZ_SOHM01000020.1"/>
</dbReference>
<gene>
    <name evidence="1" type="ORF">E3T61_09895</name>
</gene>
<dbReference type="AlphaFoldDB" id="A0A4R9BTS0"/>
<comment type="caution">
    <text evidence="1">The sequence shown here is derived from an EMBL/GenBank/DDBJ whole genome shotgun (WGS) entry which is preliminary data.</text>
</comment>
<accession>A0A4R9BTS0</accession>
<name>A0A4R9BTS0_9MICO</name>
<dbReference type="EMBL" id="SOHM01000020">
    <property type="protein sequence ID" value="TFD90815.1"/>
    <property type="molecule type" value="Genomic_DNA"/>
</dbReference>
<reference evidence="1 2" key="1">
    <citation type="submission" date="2019-03" db="EMBL/GenBank/DDBJ databases">
        <title>Genomics of glacier-inhabiting Cryobacterium strains.</title>
        <authorList>
            <person name="Liu Q."/>
            <person name="Xin Y.-H."/>
        </authorList>
    </citation>
    <scope>NUCLEOTIDE SEQUENCE [LARGE SCALE GENOMIC DNA]</scope>
    <source>
        <strain evidence="1 2">Sr59</strain>
    </source>
</reference>